<keyword evidence="4" id="KW-0443">Lipid metabolism</keyword>
<evidence type="ECO:0000256" key="2">
    <source>
        <dbReference type="ARBA" id="ARBA00023002"/>
    </source>
</evidence>
<gene>
    <name evidence="5" type="ORF">SELMODRAFT_427631</name>
</gene>
<dbReference type="PANTHER" id="PTHR43180">
    <property type="entry name" value="3-OXOACYL-(ACYL-CARRIER-PROTEIN) REDUCTASE (AFU_ORTHOLOGUE AFUA_6G11210)"/>
    <property type="match status" value="1"/>
</dbReference>
<keyword evidence="6" id="KW-1185">Reference proteome</keyword>
<dbReference type="Proteomes" id="UP000001514">
    <property type="component" value="Unassembled WGS sequence"/>
</dbReference>
<dbReference type="FunFam" id="3.40.50.720:FF:000084">
    <property type="entry name" value="Short-chain dehydrogenase reductase"/>
    <property type="match status" value="1"/>
</dbReference>
<protein>
    <submittedName>
        <fullName evidence="5">Uncharacterized protein</fullName>
    </submittedName>
</protein>
<dbReference type="GO" id="GO:0016491">
    <property type="term" value="F:oxidoreductase activity"/>
    <property type="evidence" value="ECO:0007669"/>
    <property type="project" value="UniProtKB-KW"/>
</dbReference>
<evidence type="ECO:0000313" key="6">
    <source>
        <dbReference type="Proteomes" id="UP000001514"/>
    </source>
</evidence>
<organism evidence="6">
    <name type="scientific">Selaginella moellendorffii</name>
    <name type="common">Spikemoss</name>
    <dbReference type="NCBI Taxonomy" id="88036"/>
    <lineage>
        <taxon>Eukaryota</taxon>
        <taxon>Viridiplantae</taxon>
        <taxon>Streptophyta</taxon>
        <taxon>Embryophyta</taxon>
        <taxon>Tracheophyta</taxon>
        <taxon>Lycopodiopsida</taxon>
        <taxon>Selaginellales</taxon>
        <taxon>Selaginellaceae</taxon>
        <taxon>Selaginella</taxon>
    </lineage>
</organism>
<name>D8T083_SELML</name>
<dbReference type="PANTHER" id="PTHR43180:SF28">
    <property type="entry name" value="NAD(P)-BINDING ROSSMANN-FOLD SUPERFAMILY PROTEIN"/>
    <property type="match status" value="1"/>
</dbReference>
<evidence type="ECO:0000313" key="5">
    <source>
        <dbReference type="EMBL" id="EFJ10036.1"/>
    </source>
</evidence>
<dbReference type="AlphaFoldDB" id="D8T083"/>
<dbReference type="InterPro" id="IPR002347">
    <property type="entry name" value="SDR_fam"/>
</dbReference>
<proteinExistence type="inferred from homology"/>
<evidence type="ECO:0000256" key="1">
    <source>
        <dbReference type="ARBA" id="ARBA00006484"/>
    </source>
</evidence>
<evidence type="ECO:0000256" key="4">
    <source>
        <dbReference type="ARBA" id="ARBA00023098"/>
    </source>
</evidence>
<dbReference type="InParanoid" id="D8T083"/>
<dbReference type="PRINTS" id="PR00080">
    <property type="entry name" value="SDRFAMILY"/>
</dbReference>
<accession>D8T083</accession>
<sequence length="326" mass="34479">MIRSSWRSLGRRNGAGRRCVASKDRIFQIIRSLATSTQKQRLLGKVAIITGGANGIGDATVRHFVAHGAQVVIADVQDELGSHLARELQRDFSSPAAARYVHCDVTAEPDVAAALDVAHSIAGHVDVVFSNAGILGALGPLDQTDVAELERTMQVNLRGHFLALKHAARVMKPRAAGSIILTGSVAGIVGGLSPHAYAMCKAGVIGLVRSSAVELREFGIRVNVISPDAIPTKFLSTALETMGDLPVTAEKVVEIVKKNSLLPNRPLCALDIANAALFLAGDESGYVSGHNLVVDASNTVTKPAIMHTWFTTYAPMLQEAGKRGLS</sequence>
<dbReference type="Pfam" id="PF13561">
    <property type="entry name" value="adh_short_C2"/>
    <property type="match status" value="1"/>
</dbReference>
<keyword evidence="3" id="KW-0520">NAD</keyword>
<dbReference type="STRING" id="88036.D8T083"/>
<keyword evidence="2" id="KW-0560">Oxidoreductase</keyword>
<dbReference type="HOGENOM" id="CLU_010194_1_0_1"/>
<reference evidence="5 6" key="1">
    <citation type="journal article" date="2011" name="Science">
        <title>The Selaginella genome identifies genetic changes associated with the evolution of vascular plants.</title>
        <authorList>
            <person name="Banks J.A."/>
            <person name="Nishiyama T."/>
            <person name="Hasebe M."/>
            <person name="Bowman J.L."/>
            <person name="Gribskov M."/>
            <person name="dePamphilis C."/>
            <person name="Albert V.A."/>
            <person name="Aono N."/>
            <person name="Aoyama T."/>
            <person name="Ambrose B.A."/>
            <person name="Ashton N.W."/>
            <person name="Axtell M.J."/>
            <person name="Barker E."/>
            <person name="Barker M.S."/>
            <person name="Bennetzen J.L."/>
            <person name="Bonawitz N.D."/>
            <person name="Chapple C."/>
            <person name="Cheng C."/>
            <person name="Correa L.G."/>
            <person name="Dacre M."/>
            <person name="DeBarry J."/>
            <person name="Dreyer I."/>
            <person name="Elias M."/>
            <person name="Engstrom E.M."/>
            <person name="Estelle M."/>
            <person name="Feng L."/>
            <person name="Finet C."/>
            <person name="Floyd S.K."/>
            <person name="Frommer W.B."/>
            <person name="Fujita T."/>
            <person name="Gramzow L."/>
            <person name="Gutensohn M."/>
            <person name="Harholt J."/>
            <person name="Hattori M."/>
            <person name="Heyl A."/>
            <person name="Hirai T."/>
            <person name="Hiwatashi Y."/>
            <person name="Ishikawa M."/>
            <person name="Iwata M."/>
            <person name="Karol K.G."/>
            <person name="Koehler B."/>
            <person name="Kolukisaoglu U."/>
            <person name="Kubo M."/>
            <person name="Kurata T."/>
            <person name="Lalonde S."/>
            <person name="Li K."/>
            <person name="Li Y."/>
            <person name="Litt A."/>
            <person name="Lyons E."/>
            <person name="Manning G."/>
            <person name="Maruyama T."/>
            <person name="Michael T.P."/>
            <person name="Mikami K."/>
            <person name="Miyazaki S."/>
            <person name="Morinaga S."/>
            <person name="Murata T."/>
            <person name="Mueller-Roeber B."/>
            <person name="Nelson D.R."/>
            <person name="Obara M."/>
            <person name="Oguri Y."/>
            <person name="Olmstead R.G."/>
            <person name="Onodera N."/>
            <person name="Petersen B.L."/>
            <person name="Pils B."/>
            <person name="Prigge M."/>
            <person name="Rensing S.A."/>
            <person name="Riano-Pachon D.M."/>
            <person name="Roberts A.W."/>
            <person name="Sato Y."/>
            <person name="Scheller H.V."/>
            <person name="Schulz B."/>
            <person name="Schulz C."/>
            <person name="Shakirov E.V."/>
            <person name="Shibagaki N."/>
            <person name="Shinohara N."/>
            <person name="Shippen D.E."/>
            <person name="Soerensen I."/>
            <person name="Sotooka R."/>
            <person name="Sugimoto N."/>
            <person name="Sugita M."/>
            <person name="Sumikawa N."/>
            <person name="Tanurdzic M."/>
            <person name="Theissen G."/>
            <person name="Ulvskov P."/>
            <person name="Wakazuki S."/>
            <person name="Weng J.K."/>
            <person name="Willats W.W."/>
            <person name="Wipf D."/>
            <person name="Wolf P.G."/>
            <person name="Yang L."/>
            <person name="Zimmer A.D."/>
            <person name="Zhu Q."/>
            <person name="Mitros T."/>
            <person name="Hellsten U."/>
            <person name="Loque D."/>
            <person name="Otillar R."/>
            <person name="Salamov A."/>
            <person name="Schmutz J."/>
            <person name="Shapiro H."/>
            <person name="Lindquist E."/>
            <person name="Lucas S."/>
            <person name="Rokhsar D."/>
            <person name="Grigoriev I.V."/>
        </authorList>
    </citation>
    <scope>NUCLEOTIDE SEQUENCE [LARGE SCALE GENOMIC DNA]</scope>
</reference>
<dbReference type="SUPFAM" id="SSF51735">
    <property type="entry name" value="NAD(P)-binding Rossmann-fold domains"/>
    <property type="match status" value="1"/>
</dbReference>
<dbReference type="OMA" id="YSICKSA"/>
<comment type="similarity">
    <text evidence="1">Belongs to the short-chain dehydrogenases/reductases (SDR) family.</text>
</comment>
<dbReference type="Gramene" id="EFJ10036">
    <property type="protein sequence ID" value="EFJ10036"/>
    <property type="gene ID" value="SELMODRAFT_427631"/>
</dbReference>
<dbReference type="Gene3D" id="3.40.50.720">
    <property type="entry name" value="NAD(P)-binding Rossmann-like Domain"/>
    <property type="match status" value="1"/>
</dbReference>
<dbReference type="PRINTS" id="PR00081">
    <property type="entry name" value="GDHRDH"/>
</dbReference>
<dbReference type="InterPro" id="IPR036291">
    <property type="entry name" value="NAD(P)-bd_dom_sf"/>
</dbReference>
<evidence type="ECO:0000256" key="3">
    <source>
        <dbReference type="ARBA" id="ARBA00023027"/>
    </source>
</evidence>
<dbReference type="GO" id="GO:0006629">
    <property type="term" value="P:lipid metabolic process"/>
    <property type="evidence" value="ECO:0007669"/>
    <property type="project" value="UniProtKB-KW"/>
</dbReference>
<dbReference type="EMBL" id="GL377657">
    <property type="protein sequence ID" value="EFJ10036.1"/>
    <property type="molecule type" value="Genomic_DNA"/>
</dbReference>
<dbReference type="KEGG" id="smo:SELMODRAFT_427631"/>
<dbReference type="eggNOG" id="KOG0725">
    <property type="taxonomic scope" value="Eukaryota"/>
</dbReference>